<reference evidence="2" key="1">
    <citation type="journal article" date="2019" name="Int. J. Syst. Evol. Microbiol.">
        <title>The Global Catalogue of Microorganisms (GCM) 10K type strain sequencing project: providing services to taxonomists for standard genome sequencing and annotation.</title>
        <authorList>
            <consortium name="The Broad Institute Genomics Platform"/>
            <consortium name="The Broad Institute Genome Sequencing Center for Infectious Disease"/>
            <person name="Wu L."/>
            <person name="Ma J."/>
        </authorList>
    </citation>
    <scope>NUCLEOTIDE SEQUENCE [LARGE SCALE GENOMIC DNA]</scope>
    <source>
        <strain evidence="2">CCUG 55608</strain>
    </source>
</reference>
<protein>
    <submittedName>
        <fullName evidence="1">Uncharacterized protein</fullName>
    </submittedName>
</protein>
<dbReference type="Proteomes" id="UP001597116">
    <property type="component" value="Unassembled WGS sequence"/>
</dbReference>
<name>A0ABW3QFR9_9BACT</name>
<dbReference type="RefSeq" id="WP_265989165.1">
    <property type="nucleotide sequence ID" value="NZ_CP110973.1"/>
</dbReference>
<proteinExistence type="predicted"/>
<comment type="caution">
    <text evidence="1">The sequence shown here is derived from an EMBL/GenBank/DDBJ whole genome shotgun (WGS) entry which is preliminary data.</text>
</comment>
<dbReference type="EMBL" id="JBHTLP010000002">
    <property type="protein sequence ID" value="MFD1140713.1"/>
    <property type="molecule type" value="Genomic_DNA"/>
</dbReference>
<gene>
    <name evidence="1" type="ORF">ACFQ4C_06325</name>
</gene>
<keyword evidence="2" id="KW-1185">Reference proteome</keyword>
<organism evidence="1 2">
    <name type="scientific">Larkinella insperata</name>
    <dbReference type="NCBI Taxonomy" id="332158"/>
    <lineage>
        <taxon>Bacteria</taxon>
        <taxon>Pseudomonadati</taxon>
        <taxon>Bacteroidota</taxon>
        <taxon>Cytophagia</taxon>
        <taxon>Cytophagales</taxon>
        <taxon>Spirosomataceae</taxon>
        <taxon>Larkinella</taxon>
    </lineage>
</organism>
<evidence type="ECO:0000313" key="2">
    <source>
        <dbReference type="Proteomes" id="UP001597116"/>
    </source>
</evidence>
<evidence type="ECO:0000313" key="1">
    <source>
        <dbReference type="EMBL" id="MFD1140713.1"/>
    </source>
</evidence>
<accession>A0ABW3QFR9</accession>
<sequence>MAHQHSQAPHSNTTTLIDVTMESFDGGPLKTTPQEGLSLINDWLRSLKTSEADNVADTLQKLKTALEAPLIDNVHIRSILLGLAEQAEQWAGKAGGEFPARLNSLAVALRNFGNQLA</sequence>